<dbReference type="GO" id="GO:0005085">
    <property type="term" value="F:guanyl-nucleotide exchange factor activity"/>
    <property type="evidence" value="ECO:0007669"/>
    <property type="project" value="UniProtKB-KW"/>
</dbReference>
<feature type="region of interest" description="Disordered" evidence="6">
    <location>
        <begin position="266"/>
        <end position="349"/>
    </location>
</feature>
<dbReference type="GO" id="GO:0030424">
    <property type="term" value="C:axon"/>
    <property type="evidence" value="ECO:0007669"/>
    <property type="project" value="UniProtKB-SubCell"/>
</dbReference>
<dbReference type="InterPro" id="IPR035892">
    <property type="entry name" value="C2_domain_sf"/>
</dbReference>
<feature type="domain" description="DH" evidence="8">
    <location>
        <begin position="728"/>
        <end position="914"/>
    </location>
</feature>
<dbReference type="PROSITE" id="PS50238">
    <property type="entry name" value="RHOGAP"/>
    <property type="match status" value="1"/>
</dbReference>
<feature type="compositionally biased region" description="Basic and acidic residues" evidence="6">
    <location>
        <begin position="178"/>
        <end position="199"/>
    </location>
</feature>
<dbReference type="Gene3D" id="1.20.900.10">
    <property type="entry name" value="Dbl homology (DH) domain"/>
    <property type="match status" value="1"/>
</dbReference>
<name>A0A9D4LGM8_DREPO</name>
<evidence type="ECO:0000256" key="5">
    <source>
        <dbReference type="SAM" id="Coils"/>
    </source>
</evidence>
<dbReference type="SMART" id="SM00239">
    <property type="entry name" value="C2"/>
    <property type="match status" value="1"/>
</dbReference>
<protein>
    <recommendedName>
        <fullName evidence="12">Active breakpoint cluster region-related protein</fullName>
    </recommendedName>
</protein>
<feature type="region of interest" description="Disordered" evidence="6">
    <location>
        <begin position="529"/>
        <end position="564"/>
    </location>
</feature>
<dbReference type="Pfam" id="PF00168">
    <property type="entry name" value="C2"/>
    <property type="match status" value="1"/>
</dbReference>
<feature type="coiled-coil region" evidence="5">
    <location>
        <begin position="821"/>
        <end position="858"/>
    </location>
</feature>
<dbReference type="Pfam" id="PF00620">
    <property type="entry name" value="RhoGAP"/>
    <property type="match status" value="1"/>
</dbReference>
<keyword evidence="4" id="KW-0344">Guanine-nucleotide releasing factor</keyword>
<dbReference type="InterPro" id="IPR000219">
    <property type="entry name" value="DH_dom"/>
</dbReference>
<dbReference type="CDD" id="cd00160">
    <property type="entry name" value="RhoGEF"/>
    <property type="match status" value="1"/>
</dbReference>
<feature type="region of interest" description="Disordered" evidence="6">
    <location>
        <begin position="178"/>
        <end position="218"/>
    </location>
</feature>
<dbReference type="PANTHER" id="PTHR23182">
    <property type="entry name" value="BREAKPOINT CLUSTER REGION PROTEIN BCR"/>
    <property type="match status" value="1"/>
</dbReference>
<accession>A0A9D4LGM8</accession>
<dbReference type="InterPro" id="IPR008936">
    <property type="entry name" value="Rho_GTPase_activation_prot"/>
</dbReference>
<dbReference type="InterPro" id="IPR037769">
    <property type="entry name" value="Abr/Bcr"/>
</dbReference>
<dbReference type="Proteomes" id="UP000828390">
    <property type="component" value="Unassembled WGS sequence"/>
</dbReference>
<comment type="caution">
    <text evidence="10">The sequence shown here is derived from an EMBL/GenBank/DDBJ whole genome shotgun (WGS) entry which is preliminary data.</text>
</comment>
<dbReference type="GO" id="GO:0043197">
    <property type="term" value="C:dendritic spine"/>
    <property type="evidence" value="ECO:0007669"/>
    <property type="project" value="UniProtKB-SubCell"/>
</dbReference>
<feature type="non-terminal residue" evidence="10">
    <location>
        <position position="1"/>
    </location>
</feature>
<evidence type="ECO:0000256" key="2">
    <source>
        <dbReference type="ARBA" id="ARBA00004552"/>
    </source>
</evidence>
<dbReference type="Gene3D" id="2.60.40.150">
    <property type="entry name" value="C2 domain"/>
    <property type="match status" value="1"/>
</dbReference>
<organism evidence="10 11">
    <name type="scientific">Dreissena polymorpha</name>
    <name type="common">Zebra mussel</name>
    <name type="synonym">Mytilus polymorpha</name>
    <dbReference type="NCBI Taxonomy" id="45954"/>
    <lineage>
        <taxon>Eukaryota</taxon>
        <taxon>Metazoa</taxon>
        <taxon>Spiralia</taxon>
        <taxon>Lophotrochozoa</taxon>
        <taxon>Mollusca</taxon>
        <taxon>Bivalvia</taxon>
        <taxon>Autobranchia</taxon>
        <taxon>Heteroconchia</taxon>
        <taxon>Euheterodonta</taxon>
        <taxon>Imparidentia</taxon>
        <taxon>Neoheterodontei</taxon>
        <taxon>Myida</taxon>
        <taxon>Dreissenoidea</taxon>
        <taxon>Dreissenidae</taxon>
        <taxon>Dreissena</taxon>
    </lineage>
</organism>
<dbReference type="PROSITE" id="PS50010">
    <property type="entry name" value="DH_2"/>
    <property type="match status" value="1"/>
</dbReference>
<comment type="subcellular location">
    <subcellularLocation>
        <location evidence="1">Cell projection</location>
        <location evidence="1">Axon</location>
    </subcellularLocation>
    <subcellularLocation>
        <location evidence="2">Cell projection</location>
        <location evidence="2">Dendritic spine</location>
    </subcellularLocation>
</comment>
<sequence>MDTVGKLKELWKDKYSSDIPDDFVARLDCEFSKGKNEPEAEDRLNKSLTFLMNDSNEKIADLNRRLKQEEYFIELLSQAIDNQVLTGMAHFKDKKLDVNVSSLYSHVKKPKKIINSDTEDTSFMKNMCKDTPPALPKRIEPENNYEDISAVEKVDSGMDNVNNKPTVKFRGSVRDKIKMFDRSDSSSGEDAKSQSEGDYARLPSPPTVSPKPSPSSLRRLHREEYEEICLPTVSPSLCNNIQAPGEPAIPKNMQSSEHGDISLKSEVDNCSSSKQEEDSQALKSSHYKTEKKTAPPVPHKRSKLSEFHSSDVNQLKQTDNLTPRYSDSEPHTATPRKYSNNTQEHNANDKVQIKVHPRMVIDMSGDDEGDYCAITPSKYPQKDGKHVTRVLVASDKKGQSNNINRSDRELSKSHENLHITVKELAVSQKEFRSHENIAQSGYAQVEFSTFKPATAKSSSEESMKKLFGKKTKDHGKNFIDRLSPKGSDEEIKGHSSQSLSQNNSDEECISGGTILIDFSKMQLTAEDLQVESKSPEYSEEDIDKDDIVEEQRTLDGDTNRKRNVPDYEKWNFQSLLTKPGVSVAENVSDDDEIIYDNVPDKQEPVSGQSDDSGVCEAISNAEDAAQHTSFDDDDVIEDPTLRSNSGRATTSVISRTSTASCVTVDGDHVFLHRSNSVDGYLDSPICEEPRSESYFSMDDNVDKGEQDELEETLKPDTGLQYGSAQLRMRHLVVKGILESEKSYLHVIDQLVKAKMFLQSLSIKPSHLIAPEDVTTIFYKMDEFYTIHKTFVSELEAKVKNWSDDQQIAEAVKKLVVYFKGYEEYVHNYQKALETIRKYQRNEEARTLLEEQMENFKGESLKLEDVLLKPVQRIQTNHLVLYDLIKHTPESHPDYLVLQKALKLSEENLRVYNSAFHGLSTSQEGRQLVKSGFMVEVSKDKKGTRHLRYVFLFTDILICTKHKGGAKMRDVSFKFVWSLPLHSLQMHIREGSVKYELKESLEELKFKIGNLKVELREEMLRADINKEKHFSLTQKKAVRNVEKLKKKIQEQEASLVEGLPRLPLNLTVERFAPRTFLFPTDYEREEWREAIESQRVKCQPLPPVQLSTHDCEQLINATKLHTPVNGIGTVLLKKDEEMLTGSLNVTIHKMQGLTRDKCDVYCCLEMDSYGHFYKKAQTRTCRYEADVSWNQDFELDLDGSQTLRILCYQAMGPDEGDVIIAKCALELSLSWLNSKFNEKTISMNDVSLTISIRHTPASKTLKRTHSKQRNGIFGVKIANVTRRENKTVPSIVTICIEHVEKRGLDEIGIYRVSGVTSDIQQCKKLFDK</sequence>
<feature type="compositionally biased region" description="Basic and acidic residues" evidence="6">
    <location>
        <begin position="475"/>
        <end position="493"/>
    </location>
</feature>
<dbReference type="Gene3D" id="2.30.29.30">
    <property type="entry name" value="Pleckstrin-homology domain (PH domain)/Phosphotyrosine-binding domain (PTB)"/>
    <property type="match status" value="1"/>
</dbReference>
<evidence type="ECO:0008006" key="12">
    <source>
        <dbReference type="Google" id="ProtNLM"/>
    </source>
</evidence>
<dbReference type="GO" id="GO:0016020">
    <property type="term" value="C:membrane"/>
    <property type="evidence" value="ECO:0007669"/>
    <property type="project" value="TreeGrafter"/>
</dbReference>
<gene>
    <name evidence="10" type="ORF">DPMN_100227</name>
</gene>
<dbReference type="InterPro" id="IPR011993">
    <property type="entry name" value="PH-like_dom_sf"/>
</dbReference>
<evidence type="ECO:0000259" key="9">
    <source>
        <dbReference type="PROSITE" id="PS50238"/>
    </source>
</evidence>
<dbReference type="SUPFAM" id="SSF50729">
    <property type="entry name" value="PH domain-like"/>
    <property type="match status" value="1"/>
</dbReference>
<dbReference type="EMBL" id="JAIWYP010000003">
    <property type="protein sequence ID" value="KAH3857616.1"/>
    <property type="molecule type" value="Genomic_DNA"/>
</dbReference>
<feature type="compositionally biased region" description="Pro residues" evidence="6">
    <location>
        <begin position="203"/>
        <end position="213"/>
    </location>
</feature>
<dbReference type="SUPFAM" id="SSF49562">
    <property type="entry name" value="C2 domain (Calcium/lipid-binding domain, CaLB)"/>
    <property type="match status" value="1"/>
</dbReference>
<dbReference type="InterPro" id="IPR000198">
    <property type="entry name" value="RhoGAP_dom"/>
</dbReference>
<dbReference type="SMART" id="SM00233">
    <property type="entry name" value="PH"/>
    <property type="match status" value="1"/>
</dbReference>
<evidence type="ECO:0000256" key="4">
    <source>
        <dbReference type="ARBA" id="ARBA00022658"/>
    </source>
</evidence>
<keyword evidence="5" id="KW-0175">Coiled coil</keyword>
<dbReference type="SMART" id="SM00325">
    <property type="entry name" value="RhoGEF"/>
    <property type="match status" value="1"/>
</dbReference>
<keyword evidence="11" id="KW-1185">Reference proteome</keyword>
<feature type="domain" description="Rho-GAP" evidence="9">
    <location>
        <begin position="1274"/>
        <end position="1327"/>
    </location>
</feature>
<evidence type="ECO:0000256" key="1">
    <source>
        <dbReference type="ARBA" id="ARBA00004489"/>
    </source>
</evidence>
<feature type="compositionally biased region" description="Polar residues" evidence="6">
    <location>
        <begin position="310"/>
        <end position="325"/>
    </location>
</feature>
<feature type="region of interest" description="Disordered" evidence="6">
    <location>
        <begin position="241"/>
        <end position="260"/>
    </location>
</feature>
<dbReference type="InterPro" id="IPR001849">
    <property type="entry name" value="PH_domain"/>
</dbReference>
<evidence type="ECO:0000313" key="10">
    <source>
        <dbReference type="EMBL" id="KAH3857616.1"/>
    </source>
</evidence>
<dbReference type="InterPro" id="IPR035899">
    <property type="entry name" value="DBL_dom_sf"/>
</dbReference>
<dbReference type="Gene3D" id="1.10.555.10">
    <property type="entry name" value="Rho GTPase activation protein"/>
    <property type="match status" value="1"/>
</dbReference>
<feature type="coiled-coil region" evidence="5">
    <location>
        <begin position="1000"/>
        <end position="1053"/>
    </location>
</feature>
<dbReference type="PANTHER" id="PTHR23182:SF1">
    <property type="entry name" value="RHO GTPASE ACTIVATING PROTEIN AT 1A, ISOFORM E"/>
    <property type="match status" value="1"/>
</dbReference>
<feature type="compositionally biased region" description="Acidic residues" evidence="6">
    <location>
        <begin position="537"/>
        <end position="548"/>
    </location>
</feature>
<dbReference type="InterPro" id="IPR000008">
    <property type="entry name" value="C2_dom"/>
</dbReference>
<reference evidence="10" key="2">
    <citation type="submission" date="2020-11" db="EMBL/GenBank/DDBJ databases">
        <authorList>
            <person name="McCartney M.A."/>
            <person name="Auch B."/>
            <person name="Kono T."/>
            <person name="Mallez S."/>
            <person name="Becker A."/>
            <person name="Gohl D.M."/>
            <person name="Silverstein K.A.T."/>
            <person name="Koren S."/>
            <person name="Bechman K.B."/>
            <person name="Herman A."/>
            <person name="Abrahante J.E."/>
            <person name="Garbe J."/>
        </authorList>
    </citation>
    <scope>NUCLEOTIDE SEQUENCE</scope>
    <source>
        <strain evidence="10">Duluth1</strain>
        <tissue evidence="10">Whole animal</tissue>
    </source>
</reference>
<keyword evidence="3" id="KW-0343">GTPase activation</keyword>
<feature type="compositionally biased region" description="Polar residues" evidence="6">
    <location>
        <begin position="494"/>
        <end position="503"/>
    </location>
</feature>
<feature type="compositionally biased region" description="Basic and acidic residues" evidence="6">
    <location>
        <begin position="549"/>
        <end position="564"/>
    </location>
</feature>
<dbReference type="GO" id="GO:0005096">
    <property type="term" value="F:GTPase activator activity"/>
    <property type="evidence" value="ECO:0007669"/>
    <property type="project" value="UniProtKB-KW"/>
</dbReference>
<proteinExistence type="predicted"/>
<dbReference type="SUPFAM" id="SSF48065">
    <property type="entry name" value="DBL homology domain (DH-domain)"/>
    <property type="match status" value="1"/>
</dbReference>
<evidence type="ECO:0000259" key="7">
    <source>
        <dbReference type="PROSITE" id="PS50004"/>
    </source>
</evidence>
<evidence type="ECO:0000256" key="6">
    <source>
        <dbReference type="SAM" id="MobiDB-lite"/>
    </source>
</evidence>
<dbReference type="Pfam" id="PF00621">
    <property type="entry name" value="RhoGEF"/>
    <property type="match status" value="1"/>
</dbReference>
<reference evidence="10" key="1">
    <citation type="journal article" date="2019" name="bioRxiv">
        <title>The Genome of the Zebra Mussel, Dreissena polymorpha: A Resource for Invasive Species Research.</title>
        <authorList>
            <person name="McCartney M.A."/>
            <person name="Auch B."/>
            <person name="Kono T."/>
            <person name="Mallez S."/>
            <person name="Zhang Y."/>
            <person name="Obille A."/>
            <person name="Becker A."/>
            <person name="Abrahante J.E."/>
            <person name="Garbe J."/>
            <person name="Badalamenti J.P."/>
            <person name="Herman A."/>
            <person name="Mangelson H."/>
            <person name="Liachko I."/>
            <person name="Sullivan S."/>
            <person name="Sone E.D."/>
            <person name="Koren S."/>
            <person name="Silverstein K.A.T."/>
            <person name="Beckman K.B."/>
            <person name="Gohl D.M."/>
        </authorList>
    </citation>
    <scope>NUCLEOTIDE SEQUENCE</scope>
    <source>
        <strain evidence="10">Duluth1</strain>
        <tissue evidence="10">Whole animal</tissue>
    </source>
</reference>
<evidence type="ECO:0000256" key="3">
    <source>
        <dbReference type="ARBA" id="ARBA00022468"/>
    </source>
</evidence>
<dbReference type="GO" id="GO:0007165">
    <property type="term" value="P:signal transduction"/>
    <property type="evidence" value="ECO:0007669"/>
    <property type="project" value="InterPro"/>
</dbReference>
<feature type="domain" description="C2" evidence="7">
    <location>
        <begin position="1123"/>
        <end position="1242"/>
    </location>
</feature>
<feature type="region of interest" description="Disordered" evidence="6">
    <location>
        <begin position="475"/>
        <end position="506"/>
    </location>
</feature>
<evidence type="ECO:0000313" key="11">
    <source>
        <dbReference type="Proteomes" id="UP000828390"/>
    </source>
</evidence>
<dbReference type="SUPFAM" id="SSF48350">
    <property type="entry name" value="GTPase activation domain, GAP"/>
    <property type="match status" value="1"/>
</dbReference>
<evidence type="ECO:0000259" key="8">
    <source>
        <dbReference type="PROSITE" id="PS50010"/>
    </source>
</evidence>
<dbReference type="PROSITE" id="PS50004">
    <property type="entry name" value="C2"/>
    <property type="match status" value="1"/>
</dbReference>